<accession>A0A0A8ZKX5</accession>
<name>A0A0A8ZKX5_ARUDO</name>
<dbReference type="AlphaFoldDB" id="A0A0A8ZKX5"/>
<keyword evidence="1" id="KW-1133">Transmembrane helix</keyword>
<keyword evidence="1" id="KW-0812">Transmembrane</keyword>
<feature type="transmembrane region" description="Helical" evidence="1">
    <location>
        <begin position="42"/>
        <end position="68"/>
    </location>
</feature>
<reference evidence="2" key="2">
    <citation type="journal article" date="2015" name="Data Brief">
        <title>Shoot transcriptome of the giant reed, Arundo donax.</title>
        <authorList>
            <person name="Barrero R.A."/>
            <person name="Guerrero F.D."/>
            <person name="Moolhuijzen P."/>
            <person name="Goolsby J.A."/>
            <person name="Tidwell J."/>
            <person name="Bellgard S.E."/>
            <person name="Bellgard M.I."/>
        </authorList>
    </citation>
    <scope>NUCLEOTIDE SEQUENCE</scope>
    <source>
        <tissue evidence="2">Shoot tissue taken approximately 20 cm above the soil surface</tissue>
    </source>
</reference>
<evidence type="ECO:0000256" key="1">
    <source>
        <dbReference type="SAM" id="Phobius"/>
    </source>
</evidence>
<reference evidence="2" key="1">
    <citation type="submission" date="2014-09" db="EMBL/GenBank/DDBJ databases">
        <authorList>
            <person name="Magalhaes I.L.F."/>
            <person name="Oliveira U."/>
            <person name="Santos F.R."/>
            <person name="Vidigal T.H.D.A."/>
            <person name="Brescovit A.D."/>
            <person name="Santos A.J."/>
        </authorList>
    </citation>
    <scope>NUCLEOTIDE SEQUENCE</scope>
    <source>
        <tissue evidence="2">Shoot tissue taken approximately 20 cm above the soil surface</tissue>
    </source>
</reference>
<proteinExistence type="predicted"/>
<evidence type="ECO:0000313" key="2">
    <source>
        <dbReference type="EMBL" id="JAD39456.1"/>
    </source>
</evidence>
<protein>
    <submittedName>
        <fullName evidence="2">Uncharacterized protein</fullName>
    </submittedName>
</protein>
<dbReference type="EMBL" id="GBRH01258439">
    <property type="protein sequence ID" value="JAD39456.1"/>
    <property type="molecule type" value="Transcribed_RNA"/>
</dbReference>
<sequence>MVWLASPITFTVWQISFSRTSRNEELDHRKASDQGSFPVLDIFTSALSTPAICLPVAACSLTFFLSAFL</sequence>
<keyword evidence="1" id="KW-0472">Membrane</keyword>
<organism evidence="2">
    <name type="scientific">Arundo donax</name>
    <name type="common">Giant reed</name>
    <name type="synonym">Donax arundinaceus</name>
    <dbReference type="NCBI Taxonomy" id="35708"/>
    <lineage>
        <taxon>Eukaryota</taxon>
        <taxon>Viridiplantae</taxon>
        <taxon>Streptophyta</taxon>
        <taxon>Embryophyta</taxon>
        <taxon>Tracheophyta</taxon>
        <taxon>Spermatophyta</taxon>
        <taxon>Magnoliopsida</taxon>
        <taxon>Liliopsida</taxon>
        <taxon>Poales</taxon>
        <taxon>Poaceae</taxon>
        <taxon>PACMAD clade</taxon>
        <taxon>Arundinoideae</taxon>
        <taxon>Arundineae</taxon>
        <taxon>Arundo</taxon>
    </lineage>
</organism>